<dbReference type="Proteomes" id="UP000610960">
    <property type="component" value="Unassembled WGS sequence"/>
</dbReference>
<name>A0A830GZ12_9CREN</name>
<evidence type="ECO:0000259" key="6">
    <source>
        <dbReference type="Pfam" id="PF13802"/>
    </source>
</evidence>
<dbReference type="Gene3D" id="2.60.40.1180">
    <property type="entry name" value="Golgi alpha-mannosidase II"/>
    <property type="match status" value="1"/>
</dbReference>
<comment type="caution">
    <text evidence="8">The sequence shown here is derived from an EMBL/GenBank/DDBJ whole genome shotgun (WGS) entry which is preliminary data.</text>
</comment>
<organism evidence="8 9">
    <name type="scientific">Thermocladium modestius</name>
    <dbReference type="NCBI Taxonomy" id="62609"/>
    <lineage>
        <taxon>Archaea</taxon>
        <taxon>Thermoproteota</taxon>
        <taxon>Thermoprotei</taxon>
        <taxon>Thermoproteales</taxon>
        <taxon>Thermoproteaceae</taxon>
        <taxon>Thermocladium</taxon>
    </lineage>
</organism>
<proteinExistence type="inferred from homology"/>
<evidence type="ECO:0000256" key="3">
    <source>
        <dbReference type="ARBA" id="ARBA00023295"/>
    </source>
</evidence>
<dbReference type="InterPro" id="IPR013780">
    <property type="entry name" value="Glyco_hydro_b"/>
</dbReference>
<evidence type="ECO:0000259" key="5">
    <source>
        <dbReference type="Pfam" id="PF01055"/>
    </source>
</evidence>
<dbReference type="InterPro" id="IPR011013">
    <property type="entry name" value="Gal_mutarotase_sf_dom"/>
</dbReference>
<dbReference type="Pfam" id="PF21365">
    <property type="entry name" value="Glyco_hydro_31_3rd"/>
    <property type="match status" value="1"/>
</dbReference>
<dbReference type="InterPro" id="IPR030458">
    <property type="entry name" value="Glyco_hydro_31_AS"/>
</dbReference>
<dbReference type="PANTHER" id="PTHR22762:SF120">
    <property type="entry name" value="HETEROGLYCAN GLUCOSIDASE 1"/>
    <property type="match status" value="1"/>
</dbReference>
<keyword evidence="2 4" id="KW-0378">Hydrolase</keyword>
<evidence type="ECO:0000256" key="4">
    <source>
        <dbReference type="RuleBase" id="RU361185"/>
    </source>
</evidence>
<keyword evidence="9" id="KW-1185">Reference proteome</keyword>
<sequence length="721" mass="80970">MDNAITVSLISPNVVRTHVGRERRSSFAVVKEGESGGEGPIVAVAENTVSARFSDTEERVSYEASGERIVIRGELGPFDKVYGLGEKALPLNRKRHRVIMWNTDAYGYATGTDPLYVSIPFFIVLRNGRAVGHFVDSPAYMSIDLGQTDFGEFTVVVDDESVDHYIIYGPSIKDVLRSYFELTGRPFLPPKWALGNQQSRYSYYPETNLLAIVDRYRRDGLPLSAVYLDIHYMDGYKIFTWDRKRFPDPKSLIDKLHEAGIRVVTIIDPGVKTSPTYPVFRSGIDGNYFCLRRNGDLFTSRVWPGLCAFPDFARDDVRNWWSSLVADFVKDGIDGVWLDMNEPAGFDYKDHTVSDDDLMHVVDGRQVPHARIHNAYALLEAEATYEGMLKARPGKRPFILSRAGYAGIHRYAAIWTGDNTSSWEHLRLQIPILLGLSLSGVPFVGADVGGFAKNTKQGRFYLDPELLIRWYEVAIFTPLLRNHTSIDSPDQEPWAWGSAYEGIIRGLLKLREELMPYIYSLAWGSHELGEPIIRPLVYEFQDDDNVHEIDDEFMLGPYVLLTPALERGSTVRRAYLPKCKWLDVRMGSEVEGGAVTTIDVPLGNPPVLVREGGVVPMMRESLIALIYPGNGEFTIYEDDGESMGEPSKLTIRQELKGSVSRIEVGKRGPDSFNTWVTLSIYTKNKPKRFLIDGSPAQYSARGSFIEATVKPGSAVELELGD</sequence>
<evidence type="ECO:0000259" key="7">
    <source>
        <dbReference type="Pfam" id="PF21365"/>
    </source>
</evidence>
<dbReference type="SUPFAM" id="SSF51445">
    <property type="entry name" value="(Trans)glycosidases"/>
    <property type="match status" value="1"/>
</dbReference>
<dbReference type="Gene3D" id="2.60.40.1760">
    <property type="entry name" value="glycosyl hydrolase (family 31)"/>
    <property type="match status" value="1"/>
</dbReference>
<dbReference type="CDD" id="cd14752">
    <property type="entry name" value="GH31_N"/>
    <property type="match status" value="1"/>
</dbReference>
<dbReference type="AlphaFoldDB" id="A0A830GZ12"/>
<dbReference type="GO" id="GO:0005975">
    <property type="term" value="P:carbohydrate metabolic process"/>
    <property type="evidence" value="ECO:0007669"/>
    <property type="project" value="InterPro"/>
</dbReference>
<dbReference type="Pfam" id="PF01055">
    <property type="entry name" value="Glyco_hydro_31_2nd"/>
    <property type="match status" value="1"/>
</dbReference>
<dbReference type="SUPFAM" id="SSF74650">
    <property type="entry name" value="Galactose mutarotase-like"/>
    <property type="match status" value="1"/>
</dbReference>
<dbReference type="SUPFAM" id="SSF51011">
    <property type="entry name" value="Glycosyl hydrolase domain"/>
    <property type="match status" value="1"/>
</dbReference>
<dbReference type="GO" id="GO:0004553">
    <property type="term" value="F:hydrolase activity, hydrolyzing O-glycosyl compounds"/>
    <property type="evidence" value="ECO:0007669"/>
    <property type="project" value="InterPro"/>
</dbReference>
<dbReference type="InterPro" id="IPR000322">
    <property type="entry name" value="Glyco_hydro_31_TIM"/>
</dbReference>
<reference evidence="8" key="2">
    <citation type="submission" date="2020-09" db="EMBL/GenBank/DDBJ databases">
        <authorList>
            <person name="Sun Q."/>
            <person name="Ohkuma M."/>
        </authorList>
    </citation>
    <scope>NUCLEOTIDE SEQUENCE</scope>
    <source>
        <strain evidence="8">JCM 10088</strain>
    </source>
</reference>
<feature type="domain" description="Glycosyl hydrolase family 31 C-terminal" evidence="7">
    <location>
        <begin position="529"/>
        <end position="615"/>
    </location>
</feature>
<comment type="similarity">
    <text evidence="1 4">Belongs to the glycosyl hydrolase 31 family.</text>
</comment>
<protein>
    <submittedName>
        <fullName evidence="8">Alpha-glucosidase</fullName>
    </submittedName>
</protein>
<dbReference type="OrthoDB" id="27033at2157"/>
<evidence type="ECO:0000256" key="1">
    <source>
        <dbReference type="ARBA" id="ARBA00007806"/>
    </source>
</evidence>
<dbReference type="InterPro" id="IPR048395">
    <property type="entry name" value="Glyco_hydro_31_C"/>
</dbReference>
<dbReference type="Pfam" id="PF13802">
    <property type="entry name" value="Gal_mutarotas_2"/>
    <property type="match status" value="1"/>
</dbReference>
<evidence type="ECO:0000313" key="9">
    <source>
        <dbReference type="Proteomes" id="UP000610960"/>
    </source>
</evidence>
<dbReference type="InterPro" id="IPR017853">
    <property type="entry name" value="GH"/>
</dbReference>
<gene>
    <name evidence="8" type="ORF">GCM10007981_16450</name>
</gene>
<reference evidence="8" key="1">
    <citation type="journal article" date="2014" name="Int. J. Syst. Evol. Microbiol.">
        <title>Complete genome sequence of Corynebacterium casei LMG S-19264T (=DSM 44701T), isolated from a smear-ripened cheese.</title>
        <authorList>
            <consortium name="US DOE Joint Genome Institute (JGI-PGF)"/>
            <person name="Walter F."/>
            <person name="Albersmeier A."/>
            <person name="Kalinowski J."/>
            <person name="Ruckert C."/>
        </authorList>
    </citation>
    <scope>NUCLEOTIDE SEQUENCE</scope>
    <source>
        <strain evidence="8">JCM 10088</strain>
    </source>
</reference>
<dbReference type="EMBL" id="BMNL01000003">
    <property type="protein sequence ID" value="GGP22011.1"/>
    <property type="molecule type" value="Genomic_DNA"/>
</dbReference>
<dbReference type="GO" id="GO:0030246">
    <property type="term" value="F:carbohydrate binding"/>
    <property type="evidence" value="ECO:0007669"/>
    <property type="project" value="InterPro"/>
</dbReference>
<dbReference type="PANTHER" id="PTHR22762">
    <property type="entry name" value="ALPHA-GLUCOSIDASE"/>
    <property type="match status" value="1"/>
</dbReference>
<dbReference type="PROSITE" id="PS00129">
    <property type="entry name" value="GLYCOSYL_HYDROL_F31_1"/>
    <property type="match status" value="1"/>
</dbReference>
<accession>A0A830GZ12</accession>
<feature type="domain" description="Glycoside hydrolase family 31 TIM barrel" evidence="5">
    <location>
        <begin position="186"/>
        <end position="521"/>
    </location>
</feature>
<keyword evidence="3 4" id="KW-0326">Glycosidase</keyword>
<evidence type="ECO:0000256" key="2">
    <source>
        <dbReference type="ARBA" id="ARBA00022801"/>
    </source>
</evidence>
<dbReference type="RefSeq" id="WP_188596899.1">
    <property type="nucleotide sequence ID" value="NZ_BMNL01000003.1"/>
</dbReference>
<dbReference type="InterPro" id="IPR025887">
    <property type="entry name" value="Glyco_hydro_31_N_dom"/>
</dbReference>
<evidence type="ECO:0000313" key="8">
    <source>
        <dbReference type="EMBL" id="GGP22011.1"/>
    </source>
</evidence>
<feature type="domain" description="Glycoside hydrolase family 31 N-terminal" evidence="6">
    <location>
        <begin position="60"/>
        <end position="144"/>
    </location>
</feature>
<dbReference type="Gene3D" id="3.20.20.80">
    <property type="entry name" value="Glycosidases"/>
    <property type="match status" value="1"/>
</dbReference>
<dbReference type="CDD" id="cd06604">
    <property type="entry name" value="GH31_glucosidase_II_MalA"/>
    <property type="match status" value="1"/>
</dbReference>